<dbReference type="HOGENOM" id="CLU_024072_0_0_1"/>
<dbReference type="OMA" id="CWHLNGD"/>
<dbReference type="AlphaFoldDB" id="R7YK87"/>
<sequence length="540" mass="59093">MKAASSTEMEVSDRYNSSHLCVPSPDGAHIAGINGSRLHIRATGNLEVVRSIQTPPDHDPKSQTIRWAPPSSRETISDRFLLADATNVRAYDIRDTKWCAHMNNGSGGAGKIVNAEFGTTENEVLLFSDFCARMTVWSLITGRSVEIKDPKFPSTKGFGLRPENGVLALLSRPGPQDVLTLHAPNSHAVIKTVQLPTADAQGLKWSPDGWWLAVWDAPSVGFKVHIFTADGHLYREWNGEAVDGIVGLGVKSLEWSPRRDFLAIGGFDRRVTLLSTRTFSAAVFLDHTPTIQLAVGDVWQEQVSAISERRYTIAPQPVSPPKAPSPSNDASPKSGISIIAFNAEGTFVATRDDSTPTTVWLWDLTRLAPQTVLIQHSPVKHLSWHPTKSHLLLIQCTHDDATVYVWDSLKAAPEALSIPFDRPVNRLEARWLSTLCDKKPCIVLGDATGYVLAWPEGRDAILRFEHPGTPGVGDESEDSLYEILTGKKSVPDGSDTIALADDAWDEDESLSLDDTFHGRGNTGSKERHDLSTTSSLAECF</sequence>
<protein>
    <submittedName>
        <fullName evidence="2">Uncharacterized protein</fullName>
    </submittedName>
</protein>
<evidence type="ECO:0000313" key="2">
    <source>
        <dbReference type="EMBL" id="EON62219.1"/>
    </source>
</evidence>
<dbReference type="PANTHER" id="PTHR16220">
    <property type="entry name" value="WD REPEAT PROTEIN 8-RELATED"/>
    <property type="match status" value="1"/>
</dbReference>
<dbReference type="eggNOG" id="KOG4497">
    <property type="taxonomic scope" value="Eukaryota"/>
</dbReference>
<dbReference type="GO" id="GO:0005815">
    <property type="term" value="C:microtubule organizing center"/>
    <property type="evidence" value="ECO:0007669"/>
    <property type="project" value="TreeGrafter"/>
</dbReference>
<accession>R7YK87</accession>
<gene>
    <name evidence="2" type="ORF">W97_01440</name>
</gene>
<evidence type="ECO:0000256" key="1">
    <source>
        <dbReference type="SAM" id="MobiDB-lite"/>
    </source>
</evidence>
<dbReference type="InterPro" id="IPR052778">
    <property type="entry name" value="Centrosome-WD_assoc"/>
</dbReference>
<dbReference type="Proteomes" id="UP000016924">
    <property type="component" value="Unassembled WGS sequence"/>
</dbReference>
<dbReference type="GO" id="GO:1990810">
    <property type="term" value="P:microtubule anchoring at mitotic spindle pole body"/>
    <property type="evidence" value="ECO:0007669"/>
    <property type="project" value="TreeGrafter"/>
</dbReference>
<dbReference type="PANTHER" id="PTHR16220:SF0">
    <property type="entry name" value="WD REPEAT-CONTAINING PROTEIN WRAP73"/>
    <property type="match status" value="1"/>
</dbReference>
<dbReference type="EMBL" id="JH767558">
    <property type="protein sequence ID" value="EON62219.1"/>
    <property type="molecule type" value="Genomic_DNA"/>
</dbReference>
<dbReference type="Gene3D" id="2.130.10.10">
    <property type="entry name" value="YVTN repeat-like/Quinoprotein amine dehydrogenase"/>
    <property type="match status" value="2"/>
</dbReference>
<dbReference type="RefSeq" id="XP_007777536.1">
    <property type="nucleotide sequence ID" value="XM_007779346.1"/>
</dbReference>
<name>R7YK87_CONA1</name>
<feature type="compositionally biased region" description="Polar residues" evidence="1">
    <location>
        <begin position="531"/>
        <end position="540"/>
    </location>
</feature>
<evidence type="ECO:0000313" key="3">
    <source>
        <dbReference type="Proteomes" id="UP000016924"/>
    </source>
</evidence>
<dbReference type="InterPro" id="IPR001680">
    <property type="entry name" value="WD40_rpt"/>
</dbReference>
<feature type="region of interest" description="Disordered" evidence="1">
    <location>
        <begin position="515"/>
        <end position="540"/>
    </location>
</feature>
<dbReference type="OrthoDB" id="308690at2759"/>
<dbReference type="STRING" id="1168221.R7YK87"/>
<dbReference type="Pfam" id="PF00400">
    <property type="entry name" value="WD40"/>
    <property type="match status" value="1"/>
</dbReference>
<dbReference type="GO" id="GO:1990811">
    <property type="term" value="C:MWP complex"/>
    <property type="evidence" value="ECO:0007669"/>
    <property type="project" value="TreeGrafter"/>
</dbReference>
<keyword evidence="3" id="KW-1185">Reference proteome</keyword>
<proteinExistence type="predicted"/>
<dbReference type="InterPro" id="IPR015943">
    <property type="entry name" value="WD40/YVTN_repeat-like_dom_sf"/>
</dbReference>
<reference evidence="3" key="1">
    <citation type="submission" date="2012-06" db="EMBL/GenBank/DDBJ databases">
        <title>The genome sequence of Coniosporium apollinis CBS 100218.</title>
        <authorList>
            <consortium name="The Broad Institute Genome Sequencing Platform"/>
            <person name="Cuomo C."/>
            <person name="Gorbushina A."/>
            <person name="Noack S."/>
            <person name="Walker B."/>
            <person name="Young S.K."/>
            <person name="Zeng Q."/>
            <person name="Gargeya S."/>
            <person name="Fitzgerald M."/>
            <person name="Haas B."/>
            <person name="Abouelleil A."/>
            <person name="Alvarado L."/>
            <person name="Arachchi H.M."/>
            <person name="Berlin A.M."/>
            <person name="Chapman S.B."/>
            <person name="Goldberg J."/>
            <person name="Griggs A."/>
            <person name="Gujja S."/>
            <person name="Hansen M."/>
            <person name="Howarth C."/>
            <person name="Imamovic A."/>
            <person name="Larimer J."/>
            <person name="McCowan C."/>
            <person name="Montmayeur A."/>
            <person name="Murphy C."/>
            <person name="Neiman D."/>
            <person name="Pearson M."/>
            <person name="Priest M."/>
            <person name="Roberts A."/>
            <person name="Saif S."/>
            <person name="Shea T."/>
            <person name="Sisk P."/>
            <person name="Sykes S."/>
            <person name="Wortman J."/>
            <person name="Nusbaum C."/>
            <person name="Birren B."/>
        </authorList>
    </citation>
    <scope>NUCLEOTIDE SEQUENCE [LARGE SCALE GENOMIC DNA]</scope>
    <source>
        <strain evidence="3">CBS 100218</strain>
    </source>
</reference>
<dbReference type="GeneID" id="19898751"/>
<organism evidence="2 3">
    <name type="scientific">Coniosporium apollinis (strain CBS 100218)</name>
    <name type="common">Rock-inhabiting black yeast</name>
    <dbReference type="NCBI Taxonomy" id="1168221"/>
    <lineage>
        <taxon>Eukaryota</taxon>
        <taxon>Fungi</taxon>
        <taxon>Dikarya</taxon>
        <taxon>Ascomycota</taxon>
        <taxon>Pezizomycotina</taxon>
        <taxon>Dothideomycetes</taxon>
        <taxon>Dothideomycetes incertae sedis</taxon>
        <taxon>Coniosporium</taxon>
    </lineage>
</organism>
<dbReference type="SUPFAM" id="SSF69322">
    <property type="entry name" value="Tricorn protease domain 2"/>
    <property type="match status" value="1"/>
</dbReference>